<dbReference type="FunFam" id="3.40.50.1000:FF:000001">
    <property type="entry name" value="Phospholipid-transporting ATPase IC"/>
    <property type="match status" value="1"/>
</dbReference>
<dbReference type="InterPro" id="IPR001757">
    <property type="entry name" value="P_typ_ATPase"/>
</dbReference>
<evidence type="ECO:0000259" key="19">
    <source>
        <dbReference type="SMART" id="SM00831"/>
    </source>
</evidence>
<feature type="transmembrane region" description="Helical" evidence="18">
    <location>
        <begin position="298"/>
        <end position="327"/>
    </location>
</feature>
<dbReference type="GO" id="GO:0046872">
    <property type="term" value="F:metal ion binding"/>
    <property type="evidence" value="ECO:0007669"/>
    <property type="project" value="UniProtKB-KW"/>
</dbReference>
<keyword evidence="11" id="KW-0460">Magnesium</keyword>
<evidence type="ECO:0000256" key="14">
    <source>
        <dbReference type="ARBA" id="ARBA00023065"/>
    </source>
</evidence>
<feature type="transmembrane region" description="Helical" evidence="18">
    <location>
        <begin position="846"/>
        <end position="864"/>
    </location>
</feature>
<protein>
    <recommendedName>
        <fullName evidence="2">P-type Ca(2+) transporter</fullName>
        <ecNumber evidence="2">7.2.2.10</ecNumber>
    </recommendedName>
</protein>
<evidence type="ECO:0000313" key="24">
    <source>
        <dbReference type="Proteomes" id="UP000476628"/>
    </source>
</evidence>
<keyword evidence="9" id="KW-0106">Calcium</keyword>
<keyword evidence="15 18" id="KW-0472">Membrane</keyword>
<dbReference type="InterPro" id="IPR004014">
    <property type="entry name" value="ATPase_P-typ_cation-transptr_N"/>
</dbReference>
<dbReference type="EC" id="7.2.2.10" evidence="2"/>
<evidence type="ECO:0000256" key="18">
    <source>
        <dbReference type="SAM" id="Phobius"/>
    </source>
</evidence>
<dbReference type="FunFam" id="2.70.150.10:FF:000160">
    <property type="entry name" value="Sarcoplasmic/endoplasmic reticulum calcium ATPase 1"/>
    <property type="match status" value="1"/>
</dbReference>
<dbReference type="GO" id="GO:0005886">
    <property type="term" value="C:plasma membrane"/>
    <property type="evidence" value="ECO:0007669"/>
    <property type="project" value="UniProtKB-SubCell"/>
</dbReference>
<comment type="subcellular location">
    <subcellularLocation>
        <location evidence="1">Cell membrane</location>
        <topology evidence="1">Multi-pass membrane protein</topology>
    </subcellularLocation>
</comment>
<dbReference type="GO" id="GO:0005388">
    <property type="term" value="F:P-type calcium transporter activity"/>
    <property type="evidence" value="ECO:0007669"/>
    <property type="project" value="UniProtKB-EC"/>
</dbReference>
<dbReference type="EMBL" id="WDUB01000003">
    <property type="protein sequence ID" value="KAB7203856.1"/>
    <property type="molecule type" value="Genomic_DNA"/>
</dbReference>
<dbReference type="GO" id="GO:0016887">
    <property type="term" value="F:ATP hydrolysis activity"/>
    <property type="evidence" value="ECO:0007669"/>
    <property type="project" value="InterPro"/>
</dbReference>
<evidence type="ECO:0000256" key="4">
    <source>
        <dbReference type="ARBA" id="ARBA00022553"/>
    </source>
</evidence>
<dbReference type="InterPro" id="IPR023298">
    <property type="entry name" value="ATPase_P-typ_TM_dom_sf"/>
</dbReference>
<evidence type="ECO:0000256" key="12">
    <source>
        <dbReference type="ARBA" id="ARBA00022967"/>
    </source>
</evidence>
<dbReference type="Gene3D" id="2.70.150.10">
    <property type="entry name" value="Calcium-transporting ATPase, cytoplasmic transduction domain A"/>
    <property type="match status" value="1"/>
</dbReference>
<evidence type="ECO:0000313" key="22">
    <source>
        <dbReference type="EMBL" id="KAB7203856.1"/>
    </source>
</evidence>
<keyword evidence="7" id="KW-0479">Metal-binding</keyword>
<keyword evidence="13 18" id="KW-1133">Transmembrane helix</keyword>
<evidence type="ECO:0000256" key="16">
    <source>
        <dbReference type="ARBA" id="ARBA00049360"/>
    </source>
</evidence>
<evidence type="ECO:0000256" key="3">
    <source>
        <dbReference type="ARBA" id="ARBA00022448"/>
    </source>
</evidence>
<gene>
    <name evidence="22" type="ORF">GBC45_03020</name>
    <name evidence="21" type="ORF">GBC97_00310</name>
    <name evidence="20" type="ORF">GBK08_00310</name>
</gene>
<dbReference type="InterPro" id="IPR018303">
    <property type="entry name" value="ATPase_P-typ_P_site"/>
</dbReference>
<dbReference type="InterPro" id="IPR008250">
    <property type="entry name" value="ATPase_P-typ_transduc_dom_A_sf"/>
</dbReference>
<feature type="transmembrane region" description="Helical" evidence="18">
    <location>
        <begin position="68"/>
        <end position="89"/>
    </location>
</feature>
<dbReference type="Gene3D" id="1.20.1110.10">
    <property type="entry name" value="Calcium-transporting ATPase, transmembrane domain"/>
    <property type="match status" value="1"/>
</dbReference>
<evidence type="ECO:0000313" key="21">
    <source>
        <dbReference type="EMBL" id="KAB7138104.1"/>
    </source>
</evidence>
<keyword evidence="3" id="KW-0813">Transport</keyword>
<dbReference type="Gene3D" id="3.40.50.1000">
    <property type="entry name" value="HAD superfamily/HAD-like"/>
    <property type="match status" value="1"/>
</dbReference>
<dbReference type="Proteomes" id="UP000476628">
    <property type="component" value="Unassembled WGS sequence"/>
</dbReference>
<comment type="catalytic activity">
    <reaction evidence="16">
        <text>ATP + H2O = ADP + phosphate + H(+)</text>
        <dbReference type="Rhea" id="RHEA:13065"/>
        <dbReference type="ChEBI" id="CHEBI:15377"/>
        <dbReference type="ChEBI" id="CHEBI:15378"/>
        <dbReference type="ChEBI" id="CHEBI:30616"/>
        <dbReference type="ChEBI" id="CHEBI:43474"/>
        <dbReference type="ChEBI" id="CHEBI:456216"/>
    </reaction>
</comment>
<dbReference type="Pfam" id="PF00689">
    <property type="entry name" value="Cation_ATPase_C"/>
    <property type="match status" value="1"/>
</dbReference>
<feature type="domain" description="Cation-transporting P-type ATPase N-terminal" evidence="19">
    <location>
        <begin position="10"/>
        <end position="84"/>
    </location>
</feature>
<dbReference type="SFLD" id="SFLDF00027">
    <property type="entry name" value="p-type_atpase"/>
    <property type="match status" value="1"/>
</dbReference>
<evidence type="ECO:0000313" key="23">
    <source>
        <dbReference type="Proteomes" id="UP000461165"/>
    </source>
</evidence>
<evidence type="ECO:0000256" key="7">
    <source>
        <dbReference type="ARBA" id="ARBA00022723"/>
    </source>
</evidence>
<proteinExistence type="predicted"/>
<accession>A0A0A1GSD8</accession>
<dbReference type="Pfam" id="PF00122">
    <property type="entry name" value="E1-E2_ATPase"/>
    <property type="match status" value="1"/>
</dbReference>
<dbReference type="Pfam" id="PF13246">
    <property type="entry name" value="Cation_ATPase"/>
    <property type="match status" value="1"/>
</dbReference>
<feature type="transmembrane region" description="Helical" evidence="18">
    <location>
        <begin position="264"/>
        <end position="286"/>
    </location>
</feature>
<dbReference type="SUPFAM" id="SSF56784">
    <property type="entry name" value="HAD-like"/>
    <property type="match status" value="1"/>
</dbReference>
<dbReference type="RefSeq" id="WP_014485762.1">
    <property type="nucleotide sequence ID" value="NZ_AP014658.1"/>
</dbReference>
<evidence type="ECO:0000256" key="15">
    <source>
        <dbReference type="ARBA" id="ARBA00023136"/>
    </source>
</evidence>
<dbReference type="PANTHER" id="PTHR24093:SF369">
    <property type="entry name" value="CALCIUM-TRANSPORTING ATPASE"/>
    <property type="match status" value="1"/>
</dbReference>
<dbReference type="InterPro" id="IPR036412">
    <property type="entry name" value="HAD-like_sf"/>
</dbReference>
<dbReference type="Pfam" id="PF00690">
    <property type="entry name" value="Cation_ATPase_N"/>
    <property type="match status" value="1"/>
</dbReference>
<dbReference type="Gene3D" id="3.40.1110.10">
    <property type="entry name" value="Calcium-transporting ATPase, cytoplasmic domain N"/>
    <property type="match status" value="1"/>
</dbReference>
<dbReference type="NCBIfam" id="TIGR01517">
    <property type="entry name" value="ATPase-IIB_Ca"/>
    <property type="match status" value="1"/>
</dbReference>
<dbReference type="SMART" id="SM00831">
    <property type="entry name" value="Cation_ATPase_N"/>
    <property type="match status" value="1"/>
</dbReference>
<sequence>MTTANGQTPAPFMQDAPAVISTLGTDAHQGLTSEQAAHNLNQYGPNAFTKPKPESMLSRIVKTAADPMLIMLMIAAAITLGVNITRAMAGGHADILECVGIFFAIALSVTITVVMEGRSAKAFEALNDINDDTTVTVVRDGEVTLVSQRDITIGDVLQISTGDKLPADARLIESNDLTADESALTGESVPSAKATDAVFTDPKTPVADRTNMLYSGCFVTAGNGRAVVTAVGDDTEFGKIARELRAANTGMTPLQEKLAKLGKVIAVVGSIVAALVFVLQVARFVASGTASFDTISEAFITSITLIVAAVPEGLPTIVAACLAVNIIKMSKQNALVKKMVACETIGCINVICSDKTGTLTQNRMTVIEAYNAPGRALEKPEQIRNRMLLENFCVNGTADVTFPGATEAEAGAMPEFIGNPTECALLVAAHKAGLDYRIRRERATVLHTYPFSSETKSMTTVVRDGDGITVFAKGSPEKMLDLCAVDAKTRGEIEREIAKFQAQSCRVLGFAHRHISDKDADTAALDYAADRAGLESGMMFDGFVAIVDPLREDVPGAVERCRKAGIELKMLTGDNIVTATAIANELGILDERHIAVEARQIEEMSDEELSREIGRIRVIARSTPVIKMRVVNALKAQGNVVAVTGDGINDAPAIKNADVGIAMGIAGTEVSKEASDIVMLDDSFATIVKAVHWGRGIYENFQRFIQFQLTVNLSSVVVVLASLFSGLAAPFTALQLLWVNIIMDGPPALTLGMEPIRDNLMDRRPTRRDAGIVSRGMLERIIVSGAFIAVVFMAQSWTNFMGGTAEQQSTILFTLFVVFQLFNAFNSRELGNASLFANLLRNKVMIGVFALMFALQVLVVQFGGAMFRTVPLPIDMWLKIIAVGFGVVVLQEVIKTVKRAAAAIRARRTANESDSQQPHQPIALDLVD</sequence>
<keyword evidence="14" id="KW-0406">Ion transport</keyword>
<keyword evidence="12" id="KW-1278">Translocase</keyword>
<dbReference type="PANTHER" id="PTHR24093">
    <property type="entry name" value="CATION TRANSPORTING ATPASE"/>
    <property type="match status" value="1"/>
</dbReference>
<evidence type="ECO:0000256" key="9">
    <source>
        <dbReference type="ARBA" id="ARBA00022837"/>
    </source>
</evidence>
<name>A0A0A1GSD8_BIFLN</name>
<feature type="transmembrane region" description="Helical" evidence="18">
    <location>
        <begin position="737"/>
        <end position="756"/>
    </location>
</feature>
<evidence type="ECO:0000313" key="25">
    <source>
        <dbReference type="Proteomes" id="UP000478746"/>
    </source>
</evidence>
<dbReference type="SFLD" id="SFLDS00003">
    <property type="entry name" value="Haloacid_Dehalogenase"/>
    <property type="match status" value="1"/>
</dbReference>
<feature type="transmembrane region" description="Helical" evidence="18">
    <location>
        <begin position="809"/>
        <end position="825"/>
    </location>
</feature>
<evidence type="ECO:0000256" key="8">
    <source>
        <dbReference type="ARBA" id="ARBA00022741"/>
    </source>
</evidence>
<dbReference type="NCBIfam" id="TIGR01494">
    <property type="entry name" value="ATPase_P-type"/>
    <property type="match status" value="2"/>
</dbReference>
<comment type="caution">
    <text evidence="22">The sequence shown here is derived from an EMBL/GenBank/DDBJ whole genome shotgun (WGS) entry which is preliminary data.</text>
</comment>
<feature type="transmembrane region" description="Helical" evidence="18">
    <location>
        <begin position="876"/>
        <end position="894"/>
    </location>
</feature>
<keyword evidence="6 18" id="KW-0812">Transmembrane</keyword>
<keyword evidence="8" id="KW-0547">Nucleotide-binding</keyword>
<keyword evidence="4" id="KW-0597">Phosphoprotein</keyword>
<dbReference type="SUPFAM" id="SSF81653">
    <property type="entry name" value="Calcium ATPase, transduction domain A"/>
    <property type="match status" value="1"/>
</dbReference>
<dbReference type="GO" id="GO:0005524">
    <property type="term" value="F:ATP binding"/>
    <property type="evidence" value="ECO:0007669"/>
    <property type="project" value="UniProtKB-KW"/>
</dbReference>
<dbReference type="InterPro" id="IPR044492">
    <property type="entry name" value="P_typ_ATPase_HD_dom"/>
</dbReference>
<dbReference type="InterPro" id="IPR059000">
    <property type="entry name" value="ATPase_P-type_domA"/>
</dbReference>
<dbReference type="SUPFAM" id="SSF81665">
    <property type="entry name" value="Calcium ATPase, transmembrane domain M"/>
    <property type="match status" value="1"/>
</dbReference>
<dbReference type="InterPro" id="IPR006068">
    <property type="entry name" value="ATPase_P-typ_cation-transptr_C"/>
</dbReference>
<dbReference type="EMBL" id="WDVF01000001">
    <property type="protein sequence ID" value="KAB7138104.1"/>
    <property type="molecule type" value="Genomic_DNA"/>
</dbReference>
<dbReference type="CDD" id="cd02081">
    <property type="entry name" value="P-type_ATPase_Ca_PMCA-like"/>
    <property type="match status" value="1"/>
</dbReference>
<evidence type="ECO:0000256" key="13">
    <source>
        <dbReference type="ARBA" id="ARBA00022989"/>
    </source>
</evidence>
<dbReference type="SFLD" id="SFLDG00002">
    <property type="entry name" value="C1.7:_P-type_atpase_like"/>
    <property type="match status" value="1"/>
</dbReference>
<evidence type="ECO:0000256" key="17">
    <source>
        <dbReference type="SAM" id="MobiDB-lite"/>
    </source>
</evidence>
<dbReference type="EMBL" id="WEAY01000001">
    <property type="protein sequence ID" value="KAB6839089.1"/>
    <property type="molecule type" value="Genomic_DNA"/>
</dbReference>
<dbReference type="Proteomes" id="UP000461165">
    <property type="component" value="Unassembled WGS sequence"/>
</dbReference>
<dbReference type="PRINTS" id="PR00119">
    <property type="entry name" value="CATATPASE"/>
</dbReference>
<feature type="transmembrane region" description="Helical" evidence="18">
    <location>
        <begin position="777"/>
        <end position="797"/>
    </location>
</feature>
<evidence type="ECO:0000256" key="1">
    <source>
        <dbReference type="ARBA" id="ARBA00004651"/>
    </source>
</evidence>
<dbReference type="Proteomes" id="UP000478746">
    <property type="component" value="Unassembled WGS sequence"/>
</dbReference>
<evidence type="ECO:0000256" key="6">
    <source>
        <dbReference type="ARBA" id="ARBA00022692"/>
    </source>
</evidence>
<evidence type="ECO:0000313" key="20">
    <source>
        <dbReference type="EMBL" id="KAB6839089.1"/>
    </source>
</evidence>
<feature type="transmembrane region" description="Helical" evidence="18">
    <location>
        <begin position="95"/>
        <end position="115"/>
    </location>
</feature>
<organism evidence="22 24">
    <name type="scientific">Bifidobacterium longum</name>
    <dbReference type="NCBI Taxonomy" id="216816"/>
    <lineage>
        <taxon>Bacteria</taxon>
        <taxon>Bacillati</taxon>
        <taxon>Actinomycetota</taxon>
        <taxon>Actinomycetes</taxon>
        <taxon>Bifidobacteriales</taxon>
        <taxon>Bifidobacteriaceae</taxon>
        <taxon>Bifidobacterium</taxon>
    </lineage>
</organism>
<dbReference type="SUPFAM" id="SSF81660">
    <property type="entry name" value="Metal cation-transporting ATPase, ATP-binding domain N"/>
    <property type="match status" value="1"/>
</dbReference>
<feature type="transmembrane region" description="Helical" evidence="18">
    <location>
        <begin position="709"/>
        <end position="731"/>
    </location>
</feature>
<dbReference type="InterPro" id="IPR023214">
    <property type="entry name" value="HAD_sf"/>
</dbReference>
<dbReference type="PROSITE" id="PS00154">
    <property type="entry name" value="ATPASE_E1_E2"/>
    <property type="match status" value="1"/>
</dbReference>
<dbReference type="InterPro" id="IPR006408">
    <property type="entry name" value="P-type_ATPase_IIB"/>
</dbReference>
<keyword evidence="10" id="KW-0067">ATP-binding</keyword>
<evidence type="ECO:0000256" key="11">
    <source>
        <dbReference type="ARBA" id="ARBA00022842"/>
    </source>
</evidence>
<reference evidence="23 24" key="1">
    <citation type="journal article" date="2019" name="Nat. Med.">
        <title>A library of human gut bacterial isolates paired with longitudinal multiomics data enables mechanistic microbiome research.</title>
        <authorList>
            <person name="Poyet M."/>
            <person name="Groussin M."/>
            <person name="Gibbons S.M."/>
            <person name="Avila-Pacheco J."/>
            <person name="Jiang X."/>
            <person name="Kearney S.M."/>
            <person name="Perrotta A.R."/>
            <person name="Berdy B."/>
            <person name="Zhao S."/>
            <person name="Lieberman T.D."/>
            <person name="Swanson P.K."/>
            <person name="Smith M."/>
            <person name="Roesemann S."/>
            <person name="Alexander J.E."/>
            <person name="Rich S.A."/>
            <person name="Livny J."/>
            <person name="Vlamakis H."/>
            <person name="Clish C."/>
            <person name="Bullock K."/>
            <person name="Deik A."/>
            <person name="Scott J."/>
            <person name="Pierce K.A."/>
            <person name="Xavier R.J."/>
            <person name="Alm E.J."/>
        </authorList>
    </citation>
    <scope>NUCLEOTIDE SEQUENCE [LARGE SCALE GENOMIC DNA]</scope>
    <source>
        <strain evidence="22 24">BIOML-A136</strain>
        <strain evidence="21 23">BIOML-A166</strain>
        <strain evidence="20 25">BIOML-A320</strain>
    </source>
</reference>
<feature type="region of interest" description="Disordered" evidence="17">
    <location>
        <begin position="908"/>
        <end position="928"/>
    </location>
</feature>
<evidence type="ECO:0000256" key="5">
    <source>
        <dbReference type="ARBA" id="ARBA00022568"/>
    </source>
</evidence>
<evidence type="ECO:0000256" key="2">
    <source>
        <dbReference type="ARBA" id="ARBA00012790"/>
    </source>
</evidence>
<dbReference type="AlphaFoldDB" id="A0A0A1GSD8"/>
<evidence type="ECO:0000256" key="10">
    <source>
        <dbReference type="ARBA" id="ARBA00022840"/>
    </source>
</evidence>
<keyword evidence="5" id="KW-0109">Calcium transport</keyword>
<dbReference type="PRINTS" id="PR00120">
    <property type="entry name" value="HATPASE"/>
</dbReference>
<dbReference type="InterPro" id="IPR023299">
    <property type="entry name" value="ATPase_P-typ_cyto_dom_N"/>
</dbReference>